<name>A0ABR4CXM1_9HELO</name>
<accession>A0ABR4CXM1</accession>
<sequence length="67" mass="7637">MIARQTTGMDWHGASSGKARFFLEEVESETSLSRPKRAFNGWGSTIFLFLCLLCSEETFFIFLPLLN</sequence>
<keyword evidence="1" id="KW-0812">Transmembrane</keyword>
<keyword evidence="1" id="KW-0472">Membrane</keyword>
<organism evidence="2 3">
    <name type="scientific">Oculimacula yallundae</name>
    <dbReference type="NCBI Taxonomy" id="86028"/>
    <lineage>
        <taxon>Eukaryota</taxon>
        <taxon>Fungi</taxon>
        <taxon>Dikarya</taxon>
        <taxon>Ascomycota</taxon>
        <taxon>Pezizomycotina</taxon>
        <taxon>Leotiomycetes</taxon>
        <taxon>Helotiales</taxon>
        <taxon>Ploettnerulaceae</taxon>
        <taxon>Oculimacula</taxon>
    </lineage>
</organism>
<comment type="caution">
    <text evidence="2">The sequence shown here is derived from an EMBL/GenBank/DDBJ whole genome shotgun (WGS) entry which is preliminary data.</text>
</comment>
<proteinExistence type="predicted"/>
<feature type="transmembrane region" description="Helical" evidence="1">
    <location>
        <begin position="46"/>
        <end position="66"/>
    </location>
</feature>
<evidence type="ECO:0000313" key="3">
    <source>
        <dbReference type="Proteomes" id="UP001595075"/>
    </source>
</evidence>
<evidence type="ECO:0000313" key="2">
    <source>
        <dbReference type="EMBL" id="KAL2073804.1"/>
    </source>
</evidence>
<protein>
    <submittedName>
        <fullName evidence="2">Uncharacterized protein</fullName>
    </submittedName>
</protein>
<dbReference type="Proteomes" id="UP001595075">
    <property type="component" value="Unassembled WGS sequence"/>
</dbReference>
<evidence type="ECO:0000256" key="1">
    <source>
        <dbReference type="SAM" id="Phobius"/>
    </source>
</evidence>
<dbReference type="EMBL" id="JAZHXI010000003">
    <property type="protein sequence ID" value="KAL2073804.1"/>
    <property type="molecule type" value="Genomic_DNA"/>
</dbReference>
<keyword evidence="3" id="KW-1185">Reference proteome</keyword>
<gene>
    <name evidence="2" type="ORF">VTL71DRAFT_11130</name>
</gene>
<reference evidence="2 3" key="1">
    <citation type="journal article" date="2024" name="Commun. Biol.">
        <title>Comparative genomic analysis of thermophilic fungi reveals convergent evolutionary adaptations and gene losses.</title>
        <authorList>
            <person name="Steindorff A.S."/>
            <person name="Aguilar-Pontes M.V."/>
            <person name="Robinson A.J."/>
            <person name="Andreopoulos B."/>
            <person name="LaButti K."/>
            <person name="Kuo A."/>
            <person name="Mondo S."/>
            <person name="Riley R."/>
            <person name="Otillar R."/>
            <person name="Haridas S."/>
            <person name="Lipzen A."/>
            <person name="Grimwood J."/>
            <person name="Schmutz J."/>
            <person name="Clum A."/>
            <person name="Reid I.D."/>
            <person name="Moisan M.C."/>
            <person name="Butler G."/>
            <person name="Nguyen T.T.M."/>
            <person name="Dewar K."/>
            <person name="Conant G."/>
            <person name="Drula E."/>
            <person name="Henrissat B."/>
            <person name="Hansel C."/>
            <person name="Singer S."/>
            <person name="Hutchinson M.I."/>
            <person name="de Vries R.P."/>
            <person name="Natvig D.O."/>
            <person name="Powell A.J."/>
            <person name="Tsang A."/>
            <person name="Grigoriev I.V."/>
        </authorList>
    </citation>
    <scope>NUCLEOTIDE SEQUENCE [LARGE SCALE GENOMIC DNA]</scope>
    <source>
        <strain evidence="2 3">CBS 494.80</strain>
    </source>
</reference>
<keyword evidence="1" id="KW-1133">Transmembrane helix</keyword>